<name>A0A934PW92_9SPHI</name>
<comment type="caution">
    <text evidence="1">The sequence shown here is derived from an EMBL/GenBank/DDBJ whole genome shotgun (WGS) entry which is preliminary data.</text>
</comment>
<dbReference type="RefSeq" id="WP_200067230.1">
    <property type="nucleotide sequence ID" value="NZ_JAEHFW010000003.1"/>
</dbReference>
<accession>A0A934PW92</accession>
<dbReference type="InterPro" id="IPR029044">
    <property type="entry name" value="Nucleotide-diphossugar_trans"/>
</dbReference>
<sequence length="227" mass="26120">MSQIPKVTALVPMKGHSERVPHKNIRPLEGKPAFHWVMETLSASPYINEILVNTDSPEIAESAKANFDKVKVLIRPDFLLGDMVSIQPLIAYDIEQTDAEYFLQTHSTNPLLTTESVNKAIEAFFAQQEHDALFSVTEVKQRFYWADGKGINHDPKVLIRTQDLPPIYHENSCFYIFSKTTNRKIQSRLGSNPMMFEIERLEAADIDDMEDFYWAEFLLKRKLEGNL</sequence>
<dbReference type="InterPro" id="IPR003329">
    <property type="entry name" value="Cytidylyl_trans"/>
</dbReference>
<dbReference type="PANTHER" id="PTHR21485">
    <property type="entry name" value="HAD SUPERFAMILY MEMBERS CMAS AND KDSC"/>
    <property type="match status" value="1"/>
</dbReference>
<gene>
    <name evidence="1" type="ORF">I5M19_15290</name>
</gene>
<keyword evidence="1" id="KW-0808">Transferase</keyword>
<dbReference type="GO" id="GO:0008781">
    <property type="term" value="F:N-acylneuraminate cytidylyltransferase activity"/>
    <property type="evidence" value="ECO:0007669"/>
    <property type="project" value="TreeGrafter"/>
</dbReference>
<dbReference type="AlphaFoldDB" id="A0A934PW92"/>
<keyword evidence="2" id="KW-1185">Reference proteome</keyword>
<organism evidence="1 2">
    <name type="scientific">Mucilaginibacter segetis</name>
    <dbReference type="NCBI Taxonomy" id="2793071"/>
    <lineage>
        <taxon>Bacteria</taxon>
        <taxon>Pseudomonadati</taxon>
        <taxon>Bacteroidota</taxon>
        <taxon>Sphingobacteriia</taxon>
        <taxon>Sphingobacteriales</taxon>
        <taxon>Sphingobacteriaceae</taxon>
        <taxon>Mucilaginibacter</taxon>
    </lineage>
</organism>
<protein>
    <submittedName>
        <fullName evidence="1">Acylneuraminate cytidylyltransferase family protein</fullName>
    </submittedName>
</protein>
<dbReference type="CDD" id="cd02513">
    <property type="entry name" value="CMP-NeuAc_Synthase"/>
    <property type="match status" value="1"/>
</dbReference>
<dbReference type="Pfam" id="PF02348">
    <property type="entry name" value="CTP_transf_3"/>
    <property type="match status" value="1"/>
</dbReference>
<proteinExistence type="predicted"/>
<dbReference type="Proteomes" id="UP000613193">
    <property type="component" value="Unassembled WGS sequence"/>
</dbReference>
<reference evidence="1" key="1">
    <citation type="submission" date="2020-12" db="EMBL/GenBank/DDBJ databases">
        <title>Bacterial novel species Mucilaginibacter sp. SD-g isolated from soil.</title>
        <authorList>
            <person name="Jung H.-Y."/>
        </authorList>
    </citation>
    <scope>NUCLEOTIDE SEQUENCE</scope>
    <source>
        <strain evidence="1">SD-g</strain>
    </source>
</reference>
<evidence type="ECO:0000313" key="2">
    <source>
        <dbReference type="Proteomes" id="UP000613193"/>
    </source>
</evidence>
<evidence type="ECO:0000313" key="1">
    <source>
        <dbReference type="EMBL" id="MBK0380687.1"/>
    </source>
</evidence>
<dbReference type="SUPFAM" id="SSF53448">
    <property type="entry name" value="Nucleotide-diphospho-sugar transferases"/>
    <property type="match status" value="1"/>
</dbReference>
<dbReference type="PANTHER" id="PTHR21485:SF6">
    <property type="entry name" value="N-ACYLNEURAMINATE CYTIDYLYLTRANSFERASE-RELATED"/>
    <property type="match status" value="1"/>
</dbReference>
<dbReference type="InterPro" id="IPR050793">
    <property type="entry name" value="CMP-NeuNAc_synthase"/>
</dbReference>
<keyword evidence="1" id="KW-0548">Nucleotidyltransferase</keyword>
<dbReference type="EMBL" id="JAEHFW010000003">
    <property type="protein sequence ID" value="MBK0380687.1"/>
    <property type="molecule type" value="Genomic_DNA"/>
</dbReference>
<dbReference type="Gene3D" id="3.90.550.10">
    <property type="entry name" value="Spore Coat Polysaccharide Biosynthesis Protein SpsA, Chain A"/>
    <property type="match status" value="1"/>
</dbReference>